<evidence type="ECO:0000313" key="2">
    <source>
        <dbReference type="Proteomes" id="UP000247702"/>
    </source>
</evidence>
<dbReference type="Proteomes" id="UP000247702">
    <property type="component" value="Unassembled WGS sequence"/>
</dbReference>
<evidence type="ECO:0000313" key="1">
    <source>
        <dbReference type="EMBL" id="GBB96759.1"/>
    </source>
</evidence>
<proteinExistence type="predicted"/>
<organism evidence="1 2">
    <name type="scientific">Rhizophagus clarus</name>
    <dbReference type="NCBI Taxonomy" id="94130"/>
    <lineage>
        <taxon>Eukaryota</taxon>
        <taxon>Fungi</taxon>
        <taxon>Fungi incertae sedis</taxon>
        <taxon>Mucoromycota</taxon>
        <taxon>Glomeromycotina</taxon>
        <taxon>Glomeromycetes</taxon>
        <taxon>Glomerales</taxon>
        <taxon>Glomeraceae</taxon>
        <taxon>Rhizophagus</taxon>
    </lineage>
</organism>
<keyword evidence="2" id="KW-1185">Reference proteome</keyword>
<comment type="caution">
    <text evidence="1">The sequence shown here is derived from an EMBL/GenBank/DDBJ whole genome shotgun (WGS) entry which is preliminary data.</text>
</comment>
<accession>A0A2Z6RH89</accession>
<protein>
    <submittedName>
        <fullName evidence="1">Uncharacterized protein</fullName>
    </submittedName>
</protein>
<name>A0A2Z6RH89_9GLOM</name>
<dbReference type="AlphaFoldDB" id="A0A2Z6RH89"/>
<reference evidence="1 2" key="1">
    <citation type="submission" date="2017-11" db="EMBL/GenBank/DDBJ databases">
        <title>The genome of Rhizophagus clarus HR1 reveals common genetic basis of auxotrophy among arbuscular mycorrhizal fungi.</title>
        <authorList>
            <person name="Kobayashi Y."/>
        </authorList>
    </citation>
    <scope>NUCLEOTIDE SEQUENCE [LARGE SCALE GENOMIC DNA]</scope>
    <source>
        <strain evidence="1 2">HR1</strain>
    </source>
</reference>
<gene>
    <name evidence="1" type="ORF">RclHR1_28260002</name>
</gene>
<sequence length="82" mass="9369">MHVRRWGKTKSAEKTRLVVDISSEMVQMRLKTYSISIAKDLSQFPSAASAYWCHRNAVFINYGITAKWEFGLGKPKSAFNNL</sequence>
<dbReference type="EMBL" id="BEXD01002031">
    <property type="protein sequence ID" value="GBB96759.1"/>
    <property type="molecule type" value="Genomic_DNA"/>
</dbReference>